<reference evidence="5" key="1">
    <citation type="submission" date="2021-02" db="EMBL/GenBank/DDBJ databases">
        <authorList>
            <person name="Nowell W R."/>
        </authorList>
    </citation>
    <scope>NUCLEOTIDE SEQUENCE</scope>
</reference>
<dbReference type="EMBL" id="CAJOBH010000957">
    <property type="protein sequence ID" value="CAF3827436.1"/>
    <property type="molecule type" value="Genomic_DNA"/>
</dbReference>
<comment type="subcellular location">
    <subcellularLocation>
        <location evidence="1">Cytoplasm</location>
    </subcellularLocation>
</comment>
<dbReference type="InterPro" id="IPR052883">
    <property type="entry name" value="Hisactophilin"/>
</dbReference>
<organism evidence="5 6">
    <name type="scientific">Rotaria magnacalcarata</name>
    <dbReference type="NCBI Taxonomy" id="392030"/>
    <lineage>
        <taxon>Eukaryota</taxon>
        <taxon>Metazoa</taxon>
        <taxon>Spiralia</taxon>
        <taxon>Gnathifera</taxon>
        <taxon>Rotifera</taxon>
        <taxon>Eurotatoria</taxon>
        <taxon>Bdelloidea</taxon>
        <taxon>Philodinida</taxon>
        <taxon>Philodinidae</taxon>
        <taxon>Rotaria</taxon>
    </lineage>
</organism>
<dbReference type="GO" id="GO:0005737">
    <property type="term" value="C:cytoplasm"/>
    <property type="evidence" value="ECO:0007669"/>
    <property type="project" value="UniProtKB-SubCell"/>
</dbReference>
<evidence type="ECO:0000313" key="6">
    <source>
        <dbReference type="Proteomes" id="UP000681967"/>
    </source>
</evidence>
<dbReference type="PANTHER" id="PTHR33351:SF1">
    <property type="entry name" value="IG-LIKE DOMAIN-CONTAINING PROTEIN-RELATED"/>
    <property type="match status" value="1"/>
</dbReference>
<dbReference type="Pfam" id="PF06268">
    <property type="entry name" value="Fascin"/>
    <property type="match status" value="1"/>
</dbReference>
<keyword evidence="3" id="KW-0009">Actin-binding</keyword>
<dbReference type="Proteomes" id="UP000681967">
    <property type="component" value="Unassembled WGS sequence"/>
</dbReference>
<dbReference type="InterPro" id="IPR022768">
    <property type="entry name" value="Fascin-like_dom"/>
</dbReference>
<dbReference type="GO" id="GO:0030041">
    <property type="term" value="P:actin filament polymerization"/>
    <property type="evidence" value="ECO:0007669"/>
    <property type="project" value="TreeGrafter"/>
</dbReference>
<dbReference type="GO" id="GO:0030674">
    <property type="term" value="F:protein-macromolecule adaptor activity"/>
    <property type="evidence" value="ECO:0007669"/>
    <property type="project" value="InterPro"/>
</dbReference>
<dbReference type="InterPro" id="IPR008999">
    <property type="entry name" value="Actin-crosslinking"/>
</dbReference>
<feature type="domain" description="Fascin-like" evidence="4">
    <location>
        <begin position="163"/>
        <end position="254"/>
    </location>
</feature>
<proteinExistence type="predicted"/>
<dbReference type="SUPFAM" id="SSF50405">
    <property type="entry name" value="Actin-crosslinking proteins"/>
    <property type="match status" value="1"/>
</dbReference>
<dbReference type="Gene3D" id="2.80.10.50">
    <property type="match status" value="1"/>
</dbReference>
<evidence type="ECO:0000256" key="1">
    <source>
        <dbReference type="ARBA" id="ARBA00004496"/>
    </source>
</evidence>
<name>A0A8S2JYE5_9BILA</name>
<evidence type="ECO:0000256" key="3">
    <source>
        <dbReference type="ARBA" id="ARBA00023203"/>
    </source>
</evidence>
<sequence length="288" mass="32837">MKISYAFFRFHVYIGFLGTTFDLNNNETVYPIWKKTAGSDSTPSVSGTYTGNYYPTEISLYVFDKNVGTMYINYGVCNTSFNTICDINTDFYLTLQHDVSLIICLQVCTGPNYALRDPISITSEGSNQAAAILNIDSSGLGTDPGRERSNSRDEAQYYIRAFHGRYVAAHPDGQLVTDDEDIKHHDIQWMIINREYHKVALRIVKHGTFLSAEEDGAVRCSDRDIQRDCLWEMKQLENGKYAFHSNHHRWLTATGMTDATPPEQEAHLLTTKEKHYEQAQFDVIEVEN</sequence>
<evidence type="ECO:0000259" key="4">
    <source>
        <dbReference type="Pfam" id="PF06268"/>
    </source>
</evidence>
<evidence type="ECO:0000256" key="2">
    <source>
        <dbReference type="ARBA" id="ARBA00022490"/>
    </source>
</evidence>
<comment type="caution">
    <text evidence="5">The sequence shown here is derived from an EMBL/GenBank/DDBJ whole genome shotgun (WGS) entry which is preliminary data.</text>
</comment>
<dbReference type="CDD" id="cd00257">
    <property type="entry name" value="beta-trefoil_FSCN-like"/>
    <property type="match status" value="1"/>
</dbReference>
<dbReference type="PANTHER" id="PTHR33351">
    <property type="entry name" value="HISACTOPHILIN-1-RELATED"/>
    <property type="match status" value="1"/>
</dbReference>
<gene>
    <name evidence="5" type="ORF">BYL167_LOCUS4493</name>
</gene>
<accession>A0A8S2JYE5</accession>
<dbReference type="GO" id="GO:0051015">
    <property type="term" value="F:actin filament binding"/>
    <property type="evidence" value="ECO:0007669"/>
    <property type="project" value="InterPro"/>
</dbReference>
<dbReference type="GO" id="GO:0015629">
    <property type="term" value="C:actin cytoskeleton"/>
    <property type="evidence" value="ECO:0007669"/>
    <property type="project" value="TreeGrafter"/>
</dbReference>
<keyword evidence="2" id="KW-0963">Cytoplasm</keyword>
<evidence type="ECO:0000313" key="5">
    <source>
        <dbReference type="EMBL" id="CAF3827436.1"/>
    </source>
</evidence>
<dbReference type="AlphaFoldDB" id="A0A8S2JYE5"/>
<protein>
    <recommendedName>
        <fullName evidence="4">Fascin-like domain-containing protein</fullName>
    </recommendedName>
</protein>